<sequence length="187" mass="20553">MKKQLILTAAATAMLAPTLLVGTALLAQDRGVGVPLGFSDVASPALRVLEDAARPESWGQVRIEERVIIRISPSPPEVRQRLQDLVPRRASQGGWRETSHTGCIRVGNIQGVMPTADNRLLLFMENRRVLAASLERGCDARAFYSGFYLEPSDDGRLCVDRDRLQSRAGASCSLDTLRRIVPLDEDD</sequence>
<keyword evidence="3" id="KW-1185">Reference proteome</keyword>
<reference evidence="2 3" key="1">
    <citation type="submission" date="2019-12" db="EMBL/GenBank/DDBJ databases">
        <title>Genomic-based taxomic classification of the family Erythrobacteraceae.</title>
        <authorList>
            <person name="Xu L."/>
        </authorList>
    </citation>
    <scope>NUCLEOTIDE SEQUENCE [LARGE SCALE GENOMIC DNA]</scope>
    <source>
        <strain evidence="2 3">M0322</strain>
    </source>
</reference>
<name>A0A844YXF7_9SPHN</name>
<dbReference type="EMBL" id="WTYV01000002">
    <property type="protein sequence ID" value="MXO71491.1"/>
    <property type="molecule type" value="Genomic_DNA"/>
</dbReference>
<gene>
    <name evidence="2" type="ORF">GRI99_07525</name>
</gene>
<dbReference type="OrthoDB" id="7596012at2"/>
<protein>
    <recommendedName>
        <fullName evidence="4">DUF3617 family protein</fullName>
    </recommendedName>
</protein>
<evidence type="ECO:0000256" key="1">
    <source>
        <dbReference type="SAM" id="SignalP"/>
    </source>
</evidence>
<evidence type="ECO:0008006" key="4">
    <source>
        <dbReference type="Google" id="ProtNLM"/>
    </source>
</evidence>
<organism evidence="2 3">
    <name type="scientific">Alteraurantiacibacter buctensis</name>
    <dbReference type="NCBI Taxonomy" id="1503981"/>
    <lineage>
        <taxon>Bacteria</taxon>
        <taxon>Pseudomonadati</taxon>
        <taxon>Pseudomonadota</taxon>
        <taxon>Alphaproteobacteria</taxon>
        <taxon>Sphingomonadales</taxon>
        <taxon>Erythrobacteraceae</taxon>
        <taxon>Alteraurantiacibacter</taxon>
    </lineage>
</organism>
<evidence type="ECO:0000313" key="2">
    <source>
        <dbReference type="EMBL" id="MXO71491.1"/>
    </source>
</evidence>
<feature type="chain" id="PRO_5032573116" description="DUF3617 family protein" evidence="1">
    <location>
        <begin position="28"/>
        <end position="187"/>
    </location>
</feature>
<dbReference type="RefSeq" id="WP_160771400.1">
    <property type="nucleotide sequence ID" value="NZ_WTYV01000002.1"/>
</dbReference>
<proteinExistence type="predicted"/>
<evidence type="ECO:0000313" key="3">
    <source>
        <dbReference type="Proteomes" id="UP000466966"/>
    </source>
</evidence>
<accession>A0A844YXF7</accession>
<feature type="signal peptide" evidence="1">
    <location>
        <begin position="1"/>
        <end position="27"/>
    </location>
</feature>
<keyword evidence="1" id="KW-0732">Signal</keyword>
<dbReference type="Proteomes" id="UP000466966">
    <property type="component" value="Unassembled WGS sequence"/>
</dbReference>
<comment type="caution">
    <text evidence="2">The sequence shown here is derived from an EMBL/GenBank/DDBJ whole genome shotgun (WGS) entry which is preliminary data.</text>
</comment>
<dbReference type="AlphaFoldDB" id="A0A844YXF7"/>